<organism evidence="11 12">
    <name type="scientific">Heterodera trifolii</name>
    <dbReference type="NCBI Taxonomy" id="157864"/>
    <lineage>
        <taxon>Eukaryota</taxon>
        <taxon>Metazoa</taxon>
        <taxon>Ecdysozoa</taxon>
        <taxon>Nematoda</taxon>
        <taxon>Chromadorea</taxon>
        <taxon>Rhabditida</taxon>
        <taxon>Tylenchina</taxon>
        <taxon>Tylenchomorpha</taxon>
        <taxon>Tylenchoidea</taxon>
        <taxon>Heteroderidae</taxon>
        <taxon>Heteroderinae</taxon>
        <taxon>Heterodera</taxon>
    </lineage>
</organism>
<dbReference type="EC" id="2.4.2.7" evidence="5"/>
<evidence type="ECO:0000256" key="1">
    <source>
        <dbReference type="ARBA" id="ARBA00000868"/>
    </source>
</evidence>
<name>A0ABD2LD18_9BILA</name>
<keyword evidence="8" id="KW-0808">Transferase</keyword>
<comment type="pathway">
    <text evidence="3">Purine metabolism; AMP biosynthesis via salvage pathway; AMP from adenine: step 1/1.</text>
</comment>
<dbReference type="CDD" id="cd06223">
    <property type="entry name" value="PRTases_typeI"/>
    <property type="match status" value="1"/>
</dbReference>
<evidence type="ECO:0000256" key="9">
    <source>
        <dbReference type="ARBA" id="ARBA00022726"/>
    </source>
</evidence>
<reference evidence="11 12" key="1">
    <citation type="submission" date="2024-10" db="EMBL/GenBank/DDBJ databases">
        <authorList>
            <person name="Kim D."/>
        </authorList>
    </citation>
    <scope>NUCLEOTIDE SEQUENCE [LARGE SCALE GENOMIC DNA]</scope>
    <source>
        <strain evidence="11">BH-2024</strain>
    </source>
</reference>
<dbReference type="InterPro" id="IPR000836">
    <property type="entry name" value="PRTase_dom"/>
</dbReference>
<gene>
    <name evidence="11" type="ORF">niasHT_017201</name>
</gene>
<evidence type="ECO:0000313" key="12">
    <source>
        <dbReference type="Proteomes" id="UP001620626"/>
    </source>
</evidence>
<dbReference type="Pfam" id="PF00156">
    <property type="entry name" value="Pribosyltran"/>
    <property type="match status" value="1"/>
</dbReference>
<dbReference type="GO" id="GO:0006166">
    <property type="term" value="P:purine ribonucleoside salvage"/>
    <property type="evidence" value="ECO:0007669"/>
    <property type="project" value="UniProtKB-KW"/>
</dbReference>
<evidence type="ECO:0000313" key="11">
    <source>
        <dbReference type="EMBL" id="KAL3113122.1"/>
    </source>
</evidence>
<comment type="similarity">
    <text evidence="4">Belongs to the purine/pyrimidine phosphoribosyltransferase family.</text>
</comment>
<keyword evidence="7" id="KW-0328">Glycosyltransferase</keyword>
<dbReference type="PANTHER" id="PTHR32315">
    <property type="entry name" value="ADENINE PHOSPHORIBOSYLTRANSFERASE"/>
    <property type="match status" value="1"/>
</dbReference>
<dbReference type="InterPro" id="IPR029057">
    <property type="entry name" value="PRTase-like"/>
</dbReference>
<dbReference type="Proteomes" id="UP001620626">
    <property type="component" value="Unassembled WGS sequence"/>
</dbReference>
<evidence type="ECO:0000256" key="5">
    <source>
        <dbReference type="ARBA" id="ARBA00011893"/>
    </source>
</evidence>
<evidence type="ECO:0000256" key="2">
    <source>
        <dbReference type="ARBA" id="ARBA00004496"/>
    </source>
</evidence>
<evidence type="ECO:0000256" key="6">
    <source>
        <dbReference type="ARBA" id="ARBA00022490"/>
    </source>
</evidence>
<accession>A0ABD2LD18</accession>
<dbReference type="InterPro" id="IPR050054">
    <property type="entry name" value="UPRTase/APRTase"/>
</dbReference>
<evidence type="ECO:0000259" key="10">
    <source>
        <dbReference type="Pfam" id="PF00156"/>
    </source>
</evidence>
<dbReference type="AlphaFoldDB" id="A0ABD2LD18"/>
<comment type="catalytic activity">
    <reaction evidence="1">
        <text>AMP + diphosphate = 5-phospho-alpha-D-ribose 1-diphosphate + adenine</text>
        <dbReference type="Rhea" id="RHEA:16609"/>
        <dbReference type="ChEBI" id="CHEBI:16708"/>
        <dbReference type="ChEBI" id="CHEBI:33019"/>
        <dbReference type="ChEBI" id="CHEBI:58017"/>
        <dbReference type="ChEBI" id="CHEBI:456215"/>
        <dbReference type="EC" id="2.4.2.7"/>
    </reaction>
</comment>
<dbReference type="SUPFAM" id="SSF53271">
    <property type="entry name" value="PRTase-like"/>
    <property type="match status" value="1"/>
</dbReference>
<dbReference type="PANTHER" id="PTHR32315:SF3">
    <property type="entry name" value="ADENINE PHOSPHORIBOSYLTRANSFERASE"/>
    <property type="match status" value="1"/>
</dbReference>
<dbReference type="GO" id="GO:0005737">
    <property type="term" value="C:cytoplasm"/>
    <property type="evidence" value="ECO:0007669"/>
    <property type="project" value="UniProtKB-SubCell"/>
</dbReference>
<comment type="caution">
    <text evidence="11">The sequence shown here is derived from an EMBL/GenBank/DDBJ whole genome shotgun (WGS) entry which is preliminary data.</text>
</comment>
<protein>
    <recommendedName>
        <fullName evidence="5">adenine phosphoribosyltransferase</fullName>
        <ecNumber evidence="5">2.4.2.7</ecNumber>
    </recommendedName>
</protein>
<keyword evidence="9" id="KW-0660">Purine salvage</keyword>
<feature type="domain" description="Phosphoribosyltransferase" evidence="10">
    <location>
        <begin position="39"/>
        <end position="138"/>
    </location>
</feature>
<dbReference type="Gene3D" id="3.40.50.2020">
    <property type="match status" value="2"/>
</dbReference>
<evidence type="ECO:0000256" key="3">
    <source>
        <dbReference type="ARBA" id="ARBA00004659"/>
    </source>
</evidence>
<dbReference type="EMBL" id="JBICBT010000456">
    <property type="protein sequence ID" value="KAL3113122.1"/>
    <property type="molecule type" value="Genomic_DNA"/>
</dbReference>
<proteinExistence type="inferred from homology"/>
<keyword evidence="12" id="KW-1185">Reference proteome</keyword>
<evidence type="ECO:0000256" key="4">
    <source>
        <dbReference type="ARBA" id="ARBA00008391"/>
    </source>
</evidence>
<sequence>MEEEKLKNEVANCIRSFPDFPTKDVVFRDIFPLFSNPSLIRSICAHIVTLYRQKIDVVVALEARGFLFGPIVALEMDVPFVPVRKRGKLPGNRVINHMAPPTAGLALKLFDFENAFIIRPTGGSLNAASQLISQSNAKTQAVFVIIELEGLNGRRKMDFDAEITSLLKYA</sequence>
<keyword evidence="6" id="KW-0963">Cytoplasm</keyword>
<evidence type="ECO:0000256" key="7">
    <source>
        <dbReference type="ARBA" id="ARBA00022676"/>
    </source>
</evidence>
<comment type="subcellular location">
    <subcellularLocation>
        <location evidence="2">Cytoplasm</location>
    </subcellularLocation>
</comment>
<evidence type="ECO:0000256" key="8">
    <source>
        <dbReference type="ARBA" id="ARBA00022679"/>
    </source>
</evidence>
<dbReference type="GO" id="GO:0003999">
    <property type="term" value="F:adenine phosphoribosyltransferase activity"/>
    <property type="evidence" value="ECO:0007669"/>
    <property type="project" value="UniProtKB-EC"/>
</dbReference>